<dbReference type="Gene3D" id="1.10.287.110">
    <property type="entry name" value="DnaJ domain"/>
    <property type="match status" value="1"/>
</dbReference>
<keyword evidence="7" id="KW-1185">Reference proteome</keyword>
<dbReference type="EMBL" id="KE503207">
    <property type="protein sequence ID" value="EPX72786.1"/>
    <property type="molecule type" value="Genomic_DNA"/>
</dbReference>
<evidence type="ECO:0000256" key="4">
    <source>
        <dbReference type="SAM" id="Coils"/>
    </source>
</evidence>
<dbReference type="Pfam" id="PF13181">
    <property type="entry name" value="TPR_8"/>
    <property type="match status" value="1"/>
</dbReference>
<dbReference type="VEuPathDB" id="FungiDB:SOCG_00548"/>
<dbReference type="PRINTS" id="PR00625">
    <property type="entry name" value="JDOMAIN"/>
</dbReference>
<dbReference type="SMART" id="SM00028">
    <property type="entry name" value="TPR"/>
    <property type="match status" value="6"/>
</dbReference>
<dbReference type="Pfam" id="PF07719">
    <property type="entry name" value="TPR_2"/>
    <property type="match status" value="1"/>
</dbReference>
<dbReference type="InterPro" id="IPR011990">
    <property type="entry name" value="TPR-like_helical_dom_sf"/>
</dbReference>
<feature type="repeat" description="TPR" evidence="3">
    <location>
        <begin position="223"/>
        <end position="256"/>
    </location>
</feature>
<evidence type="ECO:0000256" key="2">
    <source>
        <dbReference type="ARBA" id="ARBA00022803"/>
    </source>
</evidence>
<dbReference type="PROSITE" id="PS50076">
    <property type="entry name" value="DNAJ_2"/>
    <property type="match status" value="1"/>
</dbReference>
<evidence type="ECO:0000256" key="3">
    <source>
        <dbReference type="PROSITE-ProRule" id="PRU00339"/>
    </source>
</evidence>
<dbReference type="PANTHER" id="PTHR45188">
    <property type="entry name" value="DNAJ PROTEIN P58IPK HOMOLOG"/>
    <property type="match status" value="1"/>
</dbReference>
<reference evidence="6 7" key="1">
    <citation type="journal article" date="2011" name="Science">
        <title>Comparative functional genomics of the fission yeasts.</title>
        <authorList>
            <person name="Rhind N."/>
            <person name="Chen Z."/>
            <person name="Yassour M."/>
            <person name="Thompson D.A."/>
            <person name="Haas B.J."/>
            <person name="Habib N."/>
            <person name="Wapinski I."/>
            <person name="Roy S."/>
            <person name="Lin M.F."/>
            <person name="Heiman D.I."/>
            <person name="Young S.K."/>
            <person name="Furuya K."/>
            <person name="Guo Y."/>
            <person name="Pidoux A."/>
            <person name="Chen H.M."/>
            <person name="Robbertse B."/>
            <person name="Goldberg J.M."/>
            <person name="Aoki K."/>
            <person name="Bayne E.H."/>
            <person name="Berlin A.M."/>
            <person name="Desjardins C.A."/>
            <person name="Dobbs E."/>
            <person name="Dukaj L."/>
            <person name="Fan L."/>
            <person name="FitzGerald M.G."/>
            <person name="French C."/>
            <person name="Gujja S."/>
            <person name="Hansen K."/>
            <person name="Keifenheim D."/>
            <person name="Levin J.Z."/>
            <person name="Mosher R.A."/>
            <person name="Mueller C.A."/>
            <person name="Pfiffner J."/>
            <person name="Priest M."/>
            <person name="Russ C."/>
            <person name="Smialowska A."/>
            <person name="Swoboda P."/>
            <person name="Sykes S.M."/>
            <person name="Vaughn M."/>
            <person name="Vengrova S."/>
            <person name="Yoder R."/>
            <person name="Zeng Q."/>
            <person name="Allshire R."/>
            <person name="Baulcombe D."/>
            <person name="Birren B.W."/>
            <person name="Brown W."/>
            <person name="Ekwall K."/>
            <person name="Kellis M."/>
            <person name="Leatherwood J."/>
            <person name="Levin H."/>
            <person name="Margalit H."/>
            <person name="Martienssen R."/>
            <person name="Nieduszynski C.A."/>
            <person name="Spatafora J.W."/>
            <person name="Friedman N."/>
            <person name="Dalgaard J.Z."/>
            <person name="Baumann P."/>
            <person name="Niki H."/>
            <person name="Regev A."/>
            <person name="Nusbaum C."/>
        </authorList>
    </citation>
    <scope>NUCLEOTIDE SEQUENCE [LARGE SCALE GENOMIC DNA]</scope>
    <source>
        <strain evidence="7">yFS286</strain>
    </source>
</reference>
<gene>
    <name evidence="6" type="ORF">SOCG_00548</name>
</gene>
<dbReference type="Pfam" id="PF00226">
    <property type="entry name" value="DnaJ"/>
    <property type="match status" value="1"/>
</dbReference>
<dbReference type="PROSITE" id="PS50005">
    <property type="entry name" value="TPR"/>
    <property type="match status" value="3"/>
</dbReference>
<dbReference type="GeneID" id="25029532"/>
<dbReference type="InterPro" id="IPR019734">
    <property type="entry name" value="TPR_rpt"/>
</dbReference>
<dbReference type="Gene3D" id="1.25.40.10">
    <property type="entry name" value="Tetratricopeptide repeat domain"/>
    <property type="match status" value="3"/>
</dbReference>
<keyword evidence="2 3" id="KW-0802">TPR repeat</keyword>
<dbReference type="OMA" id="KLYMNRA"/>
<evidence type="ECO:0000256" key="1">
    <source>
        <dbReference type="ARBA" id="ARBA00022737"/>
    </source>
</evidence>
<dbReference type="InterPro" id="IPR001623">
    <property type="entry name" value="DnaJ_domain"/>
</dbReference>
<evidence type="ECO:0000313" key="7">
    <source>
        <dbReference type="Proteomes" id="UP000016088"/>
    </source>
</evidence>
<feature type="domain" description="J" evidence="5">
    <location>
        <begin position="349"/>
        <end position="414"/>
    </location>
</feature>
<evidence type="ECO:0000313" key="6">
    <source>
        <dbReference type="EMBL" id="EPX72786.1"/>
    </source>
</evidence>
<name>S9PUG3_SCHOY</name>
<accession>S9PUG3</accession>
<dbReference type="CDD" id="cd06257">
    <property type="entry name" value="DnaJ"/>
    <property type="match status" value="1"/>
</dbReference>
<dbReference type="SMART" id="SM00271">
    <property type="entry name" value="DnaJ"/>
    <property type="match status" value="1"/>
</dbReference>
<feature type="repeat" description="TPR" evidence="3">
    <location>
        <begin position="177"/>
        <end position="210"/>
    </location>
</feature>
<dbReference type="InterPro" id="IPR013105">
    <property type="entry name" value="TPR_2"/>
</dbReference>
<dbReference type="eggNOG" id="KOG0550">
    <property type="taxonomic scope" value="Eukaryota"/>
</dbReference>
<dbReference type="RefSeq" id="XP_013018422.1">
    <property type="nucleotide sequence ID" value="XM_013162968.1"/>
</dbReference>
<evidence type="ECO:0000259" key="5">
    <source>
        <dbReference type="PROSITE" id="PS50076"/>
    </source>
</evidence>
<feature type="repeat" description="TPR" evidence="3">
    <location>
        <begin position="23"/>
        <end position="56"/>
    </location>
</feature>
<organism evidence="6 7">
    <name type="scientific">Schizosaccharomyces octosporus (strain yFS286)</name>
    <name type="common">Fission yeast</name>
    <name type="synonym">Octosporomyces octosporus</name>
    <dbReference type="NCBI Taxonomy" id="483514"/>
    <lineage>
        <taxon>Eukaryota</taxon>
        <taxon>Fungi</taxon>
        <taxon>Dikarya</taxon>
        <taxon>Ascomycota</taxon>
        <taxon>Taphrinomycotina</taxon>
        <taxon>Schizosaccharomycetes</taxon>
        <taxon>Schizosaccharomycetales</taxon>
        <taxon>Schizosaccharomycetaceae</taxon>
        <taxon>Schizosaccharomyces</taxon>
    </lineage>
</organism>
<protein>
    <submittedName>
        <fullName evidence="6">DNAJ/TPR domain-containing protein DNAJC7 family protein</fullName>
    </submittedName>
</protein>
<keyword evidence="4" id="KW-0175">Coiled coil</keyword>
<dbReference type="OrthoDB" id="10250354at2759"/>
<dbReference type="SUPFAM" id="SSF48452">
    <property type="entry name" value="TPR-like"/>
    <property type="match status" value="3"/>
</dbReference>
<dbReference type="HOGENOM" id="CLU_015935_0_0_1"/>
<dbReference type="Proteomes" id="UP000016088">
    <property type="component" value="Unassembled WGS sequence"/>
</dbReference>
<dbReference type="PROSITE" id="PS50293">
    <property type="entry name" value="TPR_REGION"/>
    <property type="match status" value="1"/>
</dbReference>
<feature type="coiled-coil region" evidence="4">
    <location>
        <begin position="301"/>
        <end position="348"/>
    </location>
</feature>
<dbReference type="PANTHER" id="PTHR45188:SF2">
    <property type="entry name" value="DNAJ HOMOLOG SUBFAMILY C MEMBER 7"/>
    <property type="match status" value="1"/>
</dbReference>
<keyword evidence="1" id="KW-0677">Repeat</keyword>
<dbReference type="InterPro" id="IPR036869">
    <property type="entry name" value="J_dom_sf"/>
</dbReference>
<dbReference type="AlphaFoldDB" id="S9PUG3"/>
<sequence>MTEVESKHVEPSVSDKATAEQIAEEQKALGNDFYRKKNFSEAIKAYTSAIELGSGTAKAVYYSNRAATYMLMGEFELALSDAKQSDRYNSNVPKTQARIRQALEGLSVLNEAEVYLKNKQGGLALNALDRLHRRLDSAAKPPAVWSYLKARVYICQNDLSQAQKIALGFLRENPRNVEALVLRGQVLYYSGENAKAVTHFQEALKLDPDCASAKIFFKRVRSLENTKAQGNDAFKQGKLDLAYELYSKALDIDADNKFTNAKLYMNRATVLLKLKKPEEALKDSDNAIQIDSGYVKGLKTRAKAHEALEQWEDAVRDIQSAIDLDAGDSSLRQELRRLQLELKKSQRKDHYKILGVSKEATDTEIKKAYRKMALVYHPDKNAGDEKAEAKFKEVGEAYGILSDPESRRRYDSGADLEGGMGAESAGMDPFDILRAYQGGGGFPGGGFHGGGGFGGGGFPGGGFYSQGFSSGGYPGFSSFQF</sequence>
<proteinExistence type="predicted"/>
<dbReference type="SUPFAM" id="SSF46565">
    <property type="entry name" value="Chaperone J-domain"/>
    <property type="match status" value="1"/>
</dbReference>